<accession>A0ABU3Q9E2</accession>
<dbReference type="EMBL" id="JAVUPU010000007">
    <property type="protein sequence ID" value="MDT9600009.1"/>
    <property type="molecule type" value="Genomic_DNA"/>
</dbReference>
<evidence type="ECO:0008006" key="4">
    <source>
        <dbReference type="Google" id="ProtNLM"/>
    </source>
</evidence>
<protein>
    <recommendedName>
        <fullName evidence="4">Protease prsW family protein</fullName>
    </recommendedName>
</protein>
<keyword evidence="1" id="KW-0472">Membrane</keyword>
<feature type="transmembrane region" description="Helical" evidence="1">
    <location>
        <begin position="6"/>
        <end position="27"/>
    </location>
</feature>
<keyword evidence="3" id="KW-1185">Reference proteome</keyword>
<comment type="caution">
    <text evidence="2">The sequence shown here is derived from an EMBL/GenBank/DDBJ whole genome shotgun (WGS) entry which is preliminary data.</text>
</comment>
<gene>
    <name evidence="2" type="ORF">RQX22_13690</name>
</gene>
<keyword evidence="1" id="KW-1133">Transmembrane helix</keyword>
<keyword evidence="1" id="KW-0812">Transmembrane</keyword>
<evidence type="ECO:0000313" key="3">
    <source>
        <dbReference type="Proteomes" id="UP001259572"/>
    </source>
</evidence>
<reference evidence="2 3" key="1">
    <citation type="submission" date="2023-05" db="EMBL/GenBank/DDBJ databases">
        <authorList>
            <person name="Guo Y."/>
        </authorList>
    </citation>
    <scope>NUCLEOTIDE SEQUENCE [LARGE SCALE GENOMIC DNA]</scope>
    <source>
        <strain evidence="2 3">GR2756</strain>
    </source>
</reference>
<organism evidence="2 3">
    <name type="scientific">Sphingosinicella rhizophila</name>
    <dbReference type="NCBI Taxonomy" id="3050082"/>
    <lineage>
        <taxon>Bacteria</taxon>
        <taxon>Pseudomonadati</taxon>
        <taxon>Pseudomonadota</taxon>
        <taxon>Alphaproteobacteria</taxon>
        <taxon>Sphingomonadales</taxon>
        <taxon>Sphingosinicellaceae</taxon>
        <taxon>Sphingosinicella</taxon>
    </lineage>
</organism>
<feature type="transmembrane region" description="Helical" evidence="1">
    <location>
        <begin position="123"/>
        <end position="146"/>
    </location>
</feature>
<evidence type="ECO:0000256" key="1">
    <source>
        <dbReference type="SAM" id="Phobius"/>
    </source>
</evidence>
<feature type="transmembrane region" description="Helical" evidence="1">
    <location>
        <begin position="175"/>
        <end position="194"/>
    </location>
</feature>
<name>A0ABU3Q9E2_9SPHN</name>
<dbReference type="RefSeq" id="WP_315727110.1">
    <property type="nucleotide sequence ID" value="NZ_JAVUPU010000007.1"/>
</dbReference>
<proteinExistence type="predicted"/>
<dbReference type="Proteomes" id="UP001259572">
    <property type="component" value="Unassembled WGS sequence"/>
</dbReference>
<sequence length="207" mass="23468">MNGNHLFVTLCFGAGVLSLLGWAYLTIDRPRSNQLLVKSIWLFVLPGAAIVALPNSLFLFPLSMWALVFVEECLKAFASRTKVSSLDRFWLIVLFGIWELMLVKSMRPFTDDFVLSHWHRFEVLGLVVAACGAVLMHTVTAAIYAFHFQRKTWAALGTCWAIHTIYNEVMSLFPLFWALCAVIFILLLLLIVLWPDLEQDGLSANPY</sequence>
<feature type="transmembrane region" description="Helical" evidence="1">
    <location>
        <begin position="88"/>
        <end position="103"/>
    </location>
</feature>
<evidence type="ECO:0000313" key="2">
    <source>
        <dbReference type="EMBL" id="MDT9600009.1"/>
    </source>
</evidence>
<feature type="transmembrane region" description="Helical" evidence="1">
    <location>
        <begin position="39"/>
        <end position="68"/>
    </location>
</feature>